<name>A0ABU3MIU0_9PROT</name>
<protein>
    <submittedName>
        <fullName evidence="1">HAD family hydrolase</fullName>
        <ecNumber evidence="1">3.1.3.-</ecNumber>
    </submittedName>
</protein>
<comment type="caution">
    <text evidence="1">The sequence shown here is derived from an EMBL/GenBank/DDBJ whole genome shotgun (WGS) entry which is preliminary data.</text>
</comment>
<dbReference type="GO" id="GO:0016787">
    <property type="term" value="F:hydrolase activity"/>
    <property type="evidence" value="ECO:0007669"/>
    <property type="project" value="UniProtKB-KW"/>
</dbReference>
<dbReference type="Gene3D" id="3.40.50.1000">
    <property type="entry name" value="HAD superfamily/HAD-like"/>
    <property type="match status" value="1"/>
</dbReference>
<proteinExistence type="predicted"/>
<sequence length="347" mass="38138">MGEVNQGGPTMNRPPSLSRRGLGALALGAGLTTTTGTMAQVADDPLPSWREGPSKKAILDFVRAVTTEGSPDFVLLPERIAVFDNDGTLWCEIPTVQLVFALDRVKALVPKHPDWSKRQPFRGVLEGDMAGVMSAGQKGLIELVMATHAGMSTQDFARIVSDWIGTARHPKFQRPFTRTIYQPMLEVLALLRNRGFTPFIVSGGGVEFMRVITESVYGIPPEQVIGSTIRTEFRIAPDGRPELIRLPAMDFIDDGPGKPVAINKFIGRRPIAAFGNSDGDLQMLQYVTAEGGRRFGLIVHHDDAAREVAYDRKSPFGRLDKALDLAPKAGWSVVSMRDEWKRIFPDD</sequence>
<keyword evidence="1" id="KW-0378">Hydrolase</keyword>
<keyword evidence="2" id="KW-1185">Reference proteome</keyword>
<dbReference type="SUPFAM" id="SSF56784">
    <property type="entry name" value="HAD-like"/>
    <property type="match status" value="1"/>
</dbReference>
<organism evidence="1 2">
    <name type="scientific">Roseomonas gilardii</name>
    <dbReference type="NCBI Taxonomy" id="257708"/>
    <lineage>
        <taxon>Bacteria</taxon>
        <taxon>Pseudomonadati</taxon>
        <taxon>Pseudomonadota</taxon>
        <taxon>Alphaproteobacteria</taxon>
        <taxon>Acetobacterales</taxon>
        <taxon>Roseomonadaceae</taxon>
        <taxon>Roseomonas</taxon>
    </lineage>
</organism>
<accession>A0ABU3MIU0</accession>
<dbReference type="InterPro" id="IPR036412">
    <property type="entry name" value="HAD-like_sf"/>
</dbReference>
<dbReference type="EC" id="3.1.3.-" evidence="1"/>
<dbReference type="InterPro" id="IPR023214">
    <property type="entry name" value="HAD_sf"/>
</dbReference>
<dbReference type="EMBL" id="JAVVDO010000039">
    <property type="protein sequence ID" value="MDT8332933.1"/>
    <property type="molecule type" value="Genomic_DNA"/>
</dbReference>
<dbReference type="Pfam" id="PF12710">
    <property type="entry name" value="HAD"/>
    <property type="match status" value="1"/>
</dbReference>
<gene>
    <name evidence="1" type="ORF">RQ831_17905</name>
</gene>
<dbReference type="Proteomes" id="UP001258945">
    <property type="component" value="Unassembled WGS sequence"/>
</dbReference>
<evidence type="ECO:0000313" key="2">
    <source>
        <dbReference type="Proteomes" id="UP001258945"/>
    </source>
</evidence>
<dbReference type="RefSeq" id="WP_314283900.1">
    <property type="nucleotide sequence ID" value="NZ_JAVVDO010000039.1"/>
</dbReference>
<reference evidence="1 2" key="1">
    <citation type="journal article" date="2019" name="Microb. Pathog.">
        <title>Comparison of VITEK 2, MALDI-TOF MS, 16S rRNA gene sequencing, and whole-genome sequencing for identification of Roseomonas mucosa.</title>
        <authorList>
            <person name="Rudolph W.W."/>
            <person name="Gunzer F."/>
            <person name="Trauth M."/>
            <person name="Bunk B."/>
            <person name="Bigge R."/>
            <person name="Schrottner P."/>
        </authorList>
    </citation>
    <scope>NUCLEOTIDE SEQUENCE [LARGE SCALE GENOMIC DNA]</scope>
    <source>
        <strain evidence="1 2">DSM 103800</strain>
    </source>
</reference>
<evidence type="ECO:0000313" key="1">
    <source>
        <dbReference type="EMBL" id="MDT8332933.1"/>
    </source>
</evidence>